<dbReference type="SUPFAM" id="SSF56112">
    <property type="entry name" value="Protein kinase-like (PK-like)"/>
    <property type="match status" value="1"/>
</dbReference>
<gene>
    <name evidence="2" type="ORF">L2716_11165</name>
</gene>
<name>A0ABS9H2E8_9BACL</name>
<evidence type="ECO:0000313" key="2">
    <source>
        <dbReference type="EMBL" id="MCF6138286.1"/>
    </source>
</evidence>
<keyword evidence="3" id="KW-1185">Reference proteome</keyword>
<dbReference type="EMBL" id="JAKIJS010000001">
    <property type="protein sequence ID" value="MCF6138286.1"/>
    <property type="molecule type" value="Genomic_DNA"/>
</dbReference>
<dbReference type="Gene3D" id="3.90.1200.10">
    <property type="match status" value="1"/>
</dbReference>
<evidence type="ECO:0000259" key="1">
    <source>
        <dbReference type="Pfam" id="PF01636"/>
    </source>
</evidence>
<dbReference type="RefSeq" id="WP_236334589.1">
    <property type="nucleotide sequence ID" value="NZ_JAKIJS010000001.1"/>
</dbReference>
<protein>
    <submittedName>
        <fullName evidence="2">Aminoglycoside phosphotransferase family protein</fullName>
    </submittedName>
</protein>
<dbReference type="Pfam" id="PF01636">
    <property type="entry name" value="APH"/>
    <property type="match status" value="1"/>
</dbReference>
<reference evidence="2 3" key="1">
    <citation type="submission" date="2022-01" db="EMBL/GenBank/DDBJ databases">
        <title>Alkalihalobacillus sp. EGI L200015, a novel bacterium isolated from a salt lake sediment.</title>
        <authorList>
            <person name="Gao L."/>
            <person name="Fang B.-Z."/>
            <person name="Li W.-J."/>
        </authorList>
    </citation>
    <scope>NUCLEOTIDE SEQUENCE [LARGE SCALE GENOMIC DNA]</scope>
    <source>
        <strain evidence="2 3">KCTC 12718</strain>
    </source>
</reference>
<accession>A0ABS9H2E8</accession>
<proteinExistence type="predicted"/>
<organism evidence="2 3">
    <name type="scientific">Pseudalkalibacillus berkeleyi</name>
    <dbReference type="NCBI Taxonomy" id="1069813"/>
    <lineage>
        <taxon>Bacteria</taxon>
        <taxon>Bacillati</taxon>
        <taxon>Bacillota</taxon>
        <taxon>Bacilli</taxon>
        <taxon>Bacillales</taxon>
        <taxon>Fictibacillaceae</taxon>
        <taxon>Pseudalkalibacillus</taxon>
    </lineage>
</organism>
<sequence length="281" mass="32318">MNIEYILKDLSEHHIIDGVDIQFKKLNGGTNSQVYLLHGSEEYVVKINEANIIGSESFFLEHYRHLSLLPEPIYIDPLNRFLVYSFISGSVFHVKKEDLLTQLITDFINYYNHLSEYKGWGWLDEPVETWEEFLLQRVDGAREILASTLGEEDIEMVVDILQQPDRYEALDVPYIIHGDCGVHNFICSNGKFTGVIDPTPILGDPLYDLIYAFCSSPENLTIETIHSAASNLAIGKRSEPFLHEEVLIGLFLRLATCVKHHPVDLEKYLLAWKYWKDVVKT</sequence>
<comment type="caution">
    <text evidence="2">The sequence shown here is derived from an EMBL/GenBank/DDBJ whole genome shotgun (WGS) entry which is preliminary data.</text>
</comment>
<dbReference type="Proteomes" id="UP001649381">
    <property type="component" value="Unassembled WGS sequence"/>
</dbReference>
<feature type="domain" description="Aminoglycoside phosphotransferase" evidence="1">
    <location>
        <begin position="24"/>
        <end position="213"/>
    </location>
</feature>
<evidence type="ECO:0000313" key="3">
    <source>
        <dbReference type="Proteomes" id="UP001649381"/>
    </source>
</evidence>
<dbReference type="InterPro" id="IPR011009">
    <property type="entry name" value="Kinase-like_dom_sf"/>
</dbReference>
<dbReference type="InterPro" id="IPR002575">
    <property type="entry name" value="Aminoglycoside_PTrfase"/>
</dbReference>